<comment type="caution">
    <text evidence="2">The sequence shown here is derived from an EMBL/GenBank/DDBJ whole genome shotgun (WGS) entry which is preliminary data.</text>
</comment>
<keyword evidence="1" id="KW-0472">Membrane</keyword>
<reference evidence="2" key="1">
    <citation type="submission" date="2020-10" db="EMBL/GenBank/DDBJ databases">
        <authorList>
            <person name="Gilroy R."/>
        </authorList>
    </citation>
    <scope>NUCLEOTIDE SEQUENCE</scope>
    <source>
        <strain evidence="2">ChiBcec2-4451</strain>
    </source>
</reference>
<name>A0A9D1NVA9_9FIRM</name>
<feature type="transmembrane region" description="Helical" evidence="1">
    <location>
        <begin position="20"/>
        <end position="39"/>
    </location>
</feature>
<dbReference type="AlphaFoldDB" id="A0A9D1NVA9"/>
<keyword evidence="1" id="KW-1133">Transmembrane helix</keyword>
<accession>A0A9D1NVA9</accession>
<gene>
    <name evidence="2" type="ORF">IAA63_10620</name>
</gene>
<keyword evidence="1" id="KW-0812">Transmembrane</keyword>
<organism evidence="2 3">
    <name type="scientific">Candidatus Pullilachnospira stercoravium</name>
    <dbReference type="NCBI Taxonomy" id="2840913"/>
    <lineage>
        <taxon>Bacteria</taxon>
        <taxon>Bacillati</taxon>
        <taxon>Bacillota</taxon>
        <taxon>Clostridia</taxon>
        <taxon>Lachnospirales</taxon>
        <taxon>Lachnospiraceae</taxon>
        <taxon>Lachnospiraceae incertae sedis</taxon>
        <taxon>Candidatus Pullilachnospira</taxon>
    </lineage>
</organism>
<evidence type="ECO:0000256" key="1">
    <source>
        <dbReference type="SAM" id="Phobius"/>
    </source>
</evidence>
<reference evidence="2" key="2">
    <citation type="journal article" date="2021" name="PeerJ">
        <title>Extensive microbial diversity within the chicken gut microbiome revealed by metagenomics and culture.</title>
        <authorList>
            <person name="Gilroy R."/>
            <person name="Ravi A."/>
            <person name="Getino M."/>
            <person name="Pursley I."/>
            <person name="Horton D.L."/>
            <person name="Alikhan N.F."/>
            <person name="Baker D."/>
            <person name="Gharbi K."/>
            <person name="Hall N."/>
            <person name="Watson M."/>
            <person name="Adriaenssens E.M."/>
            <person name="Foster-Nyarko E."/>
            <person name="Jarju S."/>
            <person name="Secka A."/>
            <person name="Antonio M."/>
            <person name="Oren A."/>
            <person name="Chaudhuri R.R."/>
            <person name="La Ragione R."/>
            <person name="Hildebrand F."/>
            <person name="Pallen M.J."/>
        </authorList>
    </citation>
    <scope>NUCLEOTIDE SEQUENCE</scope>
    <source>
        <strain evidence="2">ChiBcec2-4451</strain>
    </source>
</reference>
<proteinExistence type="predicted"/>
<dbReference type="EMBL" id="DVON01000224">
    <property type="protein sequence ID" value="HIV13577.1"/>
    <property type="molecule type" value="Genomic_DNA"/>
</dbReference>
<evidence type="ECO:0000313" key="3">
    <source>
        <dbReference type="Proteomes" id="UP000886723"/>
    </source>
</evidence>
<protein>
    <submittedName>
        <fullName evidence="2">Uncharacterized protein</fullName>
    </submittedName>
</protein>
<evidence type="ECO:0000313" key="2">
    <source>
        <dbReference type="EMBL" id="HIV13577.1"/>
    </source>
</evidence>
<sequence>MSSGNEKIYQTVASSGAGNLTLGIIVLVTGLTTGILLIINGARLLKQKGQITF</sequence>
<dbReference type="Proteomes" id="UP000886723">
    <property type="component" value="Unassembled WGS sequence"/>
</dbReference>